<sequence length="659" mass="74168">MEGWLRSDCLSQSGIIEKSRRNLREISATKKHIQCTFIEKELLGFLWGNWPTNTMVHEGGHCFDAAYGITSSQAWYIALQSFSESCIVWTFHLRLHCGFLAFGTTVRSDRSWFYSVLQHMLKSTVASHDSLQDNHPNFKLPLRTDPASIATPRYADLTAALFLVEVDTPFDYILSYTICTTQTLNCTKALPISVAAYVWVIEFGFRYANVRIVGEVLRGIVIPHHDPVAACYMRLGVILSRASTDLGSVFHCPFEEDPSSISLGNNTPTQRRFVFIFSDVHFRFQISSLLANHRHLDILKTSASDHLLHSDHRFSMAAQTPKDLLVSLINAHKPNDGYTTAWVDAAVDKIDAAGDGKVRNWILKIQNSTPGFVADYIALKNSIDAAAQSAPAMNFIQLLKMAHIDHPNQAVMKKLQRSFSSRMLTAATPDDAAELYEDAQRLPGISLNGALDTEIYGPHLIVAAQDDGCPLMVKIISRVALSDPPEVLLINELAIHQFDDCHLLPYRTGHVSIKPDPTFGKVGYGEFYQLIYLWPQMESGSLAIMAHVSRKTQLFCHKDLRKIVLHVKVNVPQLQDTLRDGLDAYHPENLKGRKTEAKYDWYMLWASIATEIEKGNCDGTPVPWMGPNSRILEYELQNIVDRKTNINPEFSRQMNHSPL</sequence>
<dbReference type="InParanoid" id="A0A2P6MR83"/>
<dbReference type="Proteomes" id="UP000241769">
    <property type="component" value="Unassembled WGS sequence"/>
</dbReference>
<dbReference type="AlphaFoldDB" id="A0A2P6MR83"/>
<evidence type="ECO:0000313" key="1">
    <source>
        <dbReference type="EMBL" id="PRP74214.1"/>
    </source>
</evidence>
<evidence type="ECO:0000313" key="2">
    <source>
        <dbReference type="Proteomes" id="UP000241769"/>
    </source>
</evidence>
<protein>
    <submittedName>
        <fullName evidence="1">Uncharacterized protein</fullName>
    </submittedName>
</protein>
<dbReference type="EMBL" id="MDYQ01000486">
    <property type="protein sequence ID" value="PRP74214.1"/>
    <property type="molecule type" value="Genomic_DNA"/>
</dbReference>
<proteinExistence type="predicted"/>
<accession>A0A2P6MR83</accession>
<comment type="caution">
    <text evidence="1">The sequence shown here is derived from an EMBL/GenBank/DDBJ whole genome shotgun (WGS) entry which is preliminary data.</text>
</comment>
<dbReference type="OrthoDB" id="4062651at2759"/>
<name>A0A2P6MR83_9EUKA</name>
<gene>
    <name evidence="1" type="ORF">PROFUN_16286</name>
</gene>
<organism evidence="1 2">
    <name type="scientific">Planoprotostelium fungivorum</name>
    <dbReference type="NCBI Taxonomy" id="1890364"/>
    <lineage>
        <taxon>Eukaryota</taxon>
        <taxon>Amoebozoa</taxon>
        <taxon>Evosea</taxon>
        <taxon>Variosea</taxon>
        <taxon>Cavosteliida</taxon>
        <taxon>Cavosteliaceae</taxon>
        <taxon>Planoprotostelium</taxon>
    </lineage>
</organism>
<keyword evidence="2" id="KW-1185">Reference proteome</keyword>
<reference evidence="1 2" key="1">
    <citation type="journal article" date="2018" name="Genome Biol. Evol.">
        <title>Multiple Roots of Fruiting Body Formation in Amoebozoa.</title>
        <authorList>
            <person name="Hillmann F."/>
            <person name="Forbes G."/>
            <person name="Novohradska S."/>
            <person name="Ferling I."/>
            <person name="Riege K."/>
            <person name="Groth M."/>
            <person name="Westermann M."/>
            <person name="Marz M."/>
            <person name="Spaller T."/>
            <person name="Winckler T."/>
            <person name="Schaap P."/>
            <person name="Glockner G."/>
        </authorList>
    </citation>
    <scope>NUCLEOTIDE SEQUENCE [LARGE SCALE GENOMIC DNA]</scope>
    <source>
        <strain evidence="1 2">Jena</strain>
    </source>
</reference>